<feature type="domain" description="Methyl-accepting transducer" evidence="9">
    <location>
        <begin position="223"/>
        <end position="459"/>
    </location>
</feature>
<dbReference type="GO" id="GO:0006935">
    <property type="term" value="P:chemotaxis"/>
    <property type="evidence" value="ECO:0007669"/>
    <property type="project" value="InterPro"/>
</dbReference>
<dbReference type="PROSITE" id="PS50885">
    <property type="entry name" value="HAMP"/>
    <property type="match status" value="1"/>
</dbReference>
<dbReference type="Pfam" id="PF00672">
    <property type="entry name" value="HAMP"/>
    <property type="match status" value="1"/>
</dbReference>
<keyword evidence="2 8" id="KW-0812">Transmembrane</keyword>
<feature type="transmembrane region" description="Helical" evidence="8">
    <location>
        <begin position="12"/>
        <end position="31"/>
    </location>
</feature>
<reference evidence="11 12" key="1">
    <citation type="submission" date="2022-02" db="EMBL/GenBank/DDBJ databases">
        <title>The genome sequence of Shewanella sp. 3B26.</title>
        <authorList>
            <person name="Du J."/>
        </authorList>
    </citation>
    <scope>NUCLEOTIDE SEQUENCE [LARGE SCALE GENOMIC DNA]</scope>
    <source>
        <strain evidence="11 12">3B26</strain>
    </source>
</reference>
<dbReference type="Proteomes" id="UP001297581">
    <property type="component" value="Unassembled WGS sequence"/>
</dbReference>
<evidence type="ECO:0000256" key="1">
    <source>
        <dbReference type="ARBA" id="ARBA00004141"/>
    </source>
</evidence>
<evidence type="ECO:0000313" key="12">
    <source>
        <dbReference type="Proteomes" id="UP001297581"/>
    </source>
</evidence>
<dbReference type="InterPro" id="IPR003660">
    <property type="entry name" value="HAMP_dom"/>
</dbReference>
<dbReference type="GO" id="GO:0004888">
    <property type="term" value="F:transmembrane signaling receptor activity"/>
    <property type="evidence" value="ECO:0007669"/>
    <property type="project" value="InterPro"/>
</dbReference>
<dbReference type="EMBL" id="JAKUDL010000001">
    <property type="protein sequence ID" value="MCH4293335.1"/>
    <property type="molecule type" value="Genomic_DNA"/>
</dbReference>
<dbReference type="SMART" id="SM00304">
    <property type="entry name" value="HAMP"/>
    <property type="match status" value="1"/>
</dbReference>
<dbReference type="PRINTS" id="PR00260">
    <property type="entry name" value="CHEMTRNSDUCR"/>
</dbReference>
<dbReference type="InterPro" id="IPR004090">
    <property type="entry name" value="Chemotax_Me-accpt_rcpt"/>
</dbReference>
<evidence type="ECO:0000256" key="6">
    <source>
        <dbReference type="ARBA" id="ARBA00029447"/>
    </source>
</evidence>
<dbReference type="FunFam" id="1.10.287.950:FF:000001">
    <property type="entry name" value="Methyl-accepting chemotaxis sensory transducer"/>
    <property type="match status" value="1"/>
</dbReference>
<comment type="subcellular location">
    <subcellularLocation>
        <location evidence="1">Membrane</location>
        <topology evidence="1">Multi-pass membrane protein</topology>
    </subcellularLocation>
</comment>
<sequence>MNNNLALKVQIGLAVALSGLMVLLFGATFLFEKQKLEQAFAEYEKDTLASLAVTMAQPVFTYDFEQIEAILSVTLEQEQIAALKVFDHRGKPMASVGSNTGEDAGLEQKSISFSDNGKPTGKMDVTFTRAPIEARLSALLLGLLAQGALILLLTMVVIVIILKKLVITPLAHVVSAMEDVASGDGDLTRRLPVESQDEIGRLASAFNAFIEQIHATVTKVQETAAQLIEGAGTLGSLSGANNLRVQEQRQETEAAVTAVSQLSASAAEVAGNALRTSEAAAEADAQVDESQRRFDLSLGLTRQLVDELSRCAVSVQQLQQETQKIDEVVVVINSIAEQTNLLALNAAIEAARAGEQGRGFAVVADEVRTLASRTQQATGEIQKMIQQVQTRVNDTVTVMGASQQLSDKSLSQAEEIKSMLASVTRLVSNINAMNTEVAHAASEQTSVTENISRSLNDLAGISGSASADSASLAQSGERLFQQGERLRALVNSFRL</sequence>
<evidence type="ECO:0000256" key="4">
    <source>
        <dbReference type="ARBA" id="ARBA00023136"/>
    </source>
</evidence>
<dbReference type="PANTHER" id="PTHR32089">
    <property type="entry name" value="METHYL-ACCEPTING CHEMOTAXIS PROTEIN MCPB"/>
    <property type="match status" value="1"/>
</dbReference>
<dbReference type="RefSeq" id="WP_240589892.1">
    <property type="nucleotide sequence ID" value="NZ_JAKUDL010000001.1"/>
</dbReference>
<dbReference type="PANTHER" id="PTHR32089:SF119">
    <property type="entry name" value="METHYL-ACCEPTING CHEMOTAXIS PROTEIN CTPL"/>
    <property type="match status" value="1"/>
</dbReference>
<feature type="domain" description="HAMP" evidence="10">
    <location>
        <begin position="164"/>
        <end position="218"/>
    </location>
</feature>
<evidence type="ECO:0000256" key="8">
    <source>
        <dbReference type="SAM" id="Phobius"/>
    </source>
</evidence>
<dbReference type="GO" id="GO:0007165">
    <property type="term" value="P:signal transduction"/>
    <property type="evidence" value="ECO:0007669"/>
    <property type="project" value="UniProtKB-KW"/>
</dbReference>
<dbReference type="GO" id="GO:0016020">
    <property type="term" value="C:membrane"/>
    <property type="evidence" value="ECO:0007669"/>
    <property type="project" value="UniProtKB-SubCell"/>
</dbReference>
<evidence type="ECO:0000259" key="10">
    <source>
        <dbReference type="PROSITE" id="PS50885"/>
    </source>
</evidence>
<name>A0AAJ1BEL5_9GAMM</name>
<gene>
    <name evidence="11" type="ORF">MJ923_03310</name>
</gene>
<keyword evidence="4 8" id="KW-0472">Membrane</keyword>
<dbReference type="AlphaFoldDB" id="A0AAJ1BEL5"/>
<dbReference type="Pfam" id="PF00015">
    <property type="entry name" value="MCPsignal"/>
    <property type="match status" value="1"/>
</dbReference>
<comment type="caution">
    <text evidence="11">The sequence shown here is derived from an EMBL/GenBank/DDBJ whole genome shotgun (WGS) entry which is preliminary data.</text>
</comment>
<dbReference type="SUPFAM" id="SSF58104">
    <property type="entry name" value="Methyl-accepting chemotaxis protein (MCP) signaling domain"/>
    <property type="match status" value="1"/>
</dbReference>
<accession>A0AAJ1BEL5</accession>
<dbReference type="CDD" id="cd06225">
    <property type="entry name" value="HAMP"/>
    <property type="match status" value="1"/>
</dbReference>
<evidence type="ECO:0000256" key="5">
    <source>
        <dbReference type="ARBA" id="ARBA00023224"/>
    </source>
</evidence>
<evidence type="ECO:0000313" key="11">
    <source>
        <dbReference type="EMBL" id="MCH4293335.1"/>
    </source>
</evidence>
<dbReference type="PROSITE" id="PS50111">
    <property type="entry name" value="CHEMOTAXIS_TRANSDUC_2"/>
    <property type="match status" value="1"/>
</dbReference>
<keyword evidence="5 7" id="KW-0807">Transducer</keyword>
<organism evidence="11 12">
    <name type="scientific">Shewanella zhuhaiensis</name>
    <dbReference type="NCBI Taxonomy" id="2919576"/>
    <lineage>
        <taxon>Bacteria</taxon>
        <taxon>Pseudomonadati</taxon>
        <taxon>Pseudomonadota</taxon>
        <taxon>Gammaproteobacteria</taxon>
        <taxon>Alteromonadales</taxon>
        <taxon>Shewanellaceae</taxon>
        <taxon>Shewanella</taxon>
    </lineage>
</organism>
<evidence type="ECO:0000259" key="9">
    <source>
        <dbReference type="PROSITE" id="PS50111"/>
    </source>
</evidence>
<keyword evidence="3 8" id="KW-1133">Transmembrane helix</keyword>
<dbReference type="InterPro" id="IPR004089">
    <property type="entry name" value="MCPsignal_dom"/>
</dbReference>
<evidence type="ECO:0000256" key="7">
    <source>
        <dbReference type="PROSITE-ProRule" id="PRU00284"/>
    </source>
</evidence>
<proteinExistence type="inferred from homology"/>
<dbReference type="CDD" id="cd11386">
    <property type="entry name" value="MCP_signal"/>
    <property type="match status" value="1"/>
</dbReference>
<dbReference type="Gene3D" id="1.10.287.950">
    <property type="entry name" value="Methyl-accepting chemotaxis protein"/>
    <property type="match status" value="1"/>
</dbReference>
<comment type="similarity">
    <text evidence="6">Belongs to the methyl-accepting chemotaxis (MCP) protein family.</text>
</comment>
<evidence type="ECO:0000256" key="3">
    <source>
        <dbReference type="ARBA" id="ARBA00022989"/>
    </source>
</evidence>
<protein>
    <submittedName>
        <fullName evidence="11">Methyl-accepting chemotaxis protein</fullName>
    </submittedName>
</protein>
<feature type="transmembrane region" description="Helical" evidence="8">
    <location>
        <begin position="138"/>
        <end position="162"/>
    </location>
</feature>
<evidence type="ECO:0000256" key="2">
    <source>
        <dbReference type="ARBA" id="ARBA00022692"/>
    </source>
</evidence>
<keyword evidence="12" id="KW-1185">Reference proteome</keyword>
<dbReference type="SMART" id="SM00283">
    <property type="entry name" value="MA"/>
    <property type="match status" value="1"/>
</dbReference>